<proteinExistence type="predicted"/>
<evidence type="ECO:0000259" key="3">
    <source>
        <dbReference type="Pfam" id="PF07727"/>
    </source>
</evidence>
<dbReference type="PANTHER" id="PTHR11439">
    <property type="entry name" value="GAG-POL-RELATED RETROTRANSPOSON"/>
    <property type="match status" value="1"/>
</dbReference>
<keyword evidence="1" id="KW-0175">Coiled coil</keyword>
<feature type="region of interest" description="Disordered" evidence="2">
    <location>
        <begin position="550"/>
        <end position="596"/>
    </location>
</feature>
<sequence length="596" mass="67828">MVDFPKSKKAIGTKWFFKNKKDKRGIVIKNKARLVAHGNTQEEGIDYDEVFAPVVRIEAIRLFLAYASFMGFMVYQMDVKSDFLYRRIKEEVYVCQPLRFEDHNHPNKVYKVVKVLYGLHQAPRAWYETSANYLLGNRFHRGNIDWTLFIKRQKGDILLIQVYVDDIIYGSTKKELCTKFKRLVKDKFQMSSMGELTFFLGLQVNQKEDGIFISHDKYVDEVLRKFSFSDVKSANTTVDMKKTLVKDADGDDVDVYLYRSMIESLMYLTTSRPDIMYEYPRDSSFELVAYTDNDYVRASLDKKSTTESCQFLRSRLISWQCKKQIVVATSTTEAEYVDAASCCGQATSKVTTVNGEKQIQALVDKKKVYITETSVISDLHLEDAKDEHVTITSNDPLSGEDRMKLTKLMELCTQLQSRVLTLETTKASQALEIKSLKRRVKKLEKKEDASKQGRMIANLDVDEGVALVEETQGRNDQDMFDTSIFYDEEVVAEKEVNTADPVLTTGEVVTTAGVEVKTAAIISQISLDDITLAKSLVDIKISKPKAKGIVIQEPSETPTPTAIDSSQKSSKAKDKGKTMMIEPEKPLKKKDQILID</sequence>
<feature type="compositionally biased region" description="Polar residues" evidence="2">
    <location>
        <begin position="554"/>
        <end position="564"/>
    </location>
</feature>
<dbReference type="Pfam" id="PF07727">
    <property type="entry name" value="RVT_2"/>
    <property type="match status" value="1"/>
</dbReference>
<evidence type="ECO:0000256" key="1">
    <source>
        <dbReference type="SAM" id="Coils"/>
    </source>
</evidence>
<dbReference type="PANTHER" id="PTHR11439:SF495">
    <property type="entry name" value="REVERSE TRANSCRIPTASE, RNA-DEPENDENT DNA POLYMERASE-RELATED"/>
    <property type="match status" value="1"/>
</dbReference>
<feature type="compositionally biased region" description="Basic and acidic residues" evidence="2">
    <location>
        <begin position="571"/>
        <end position="596"/>
    </location>
</feature>
<comment type="caution">
    <text evidence="4">The sequence shown here is derived from an EMBL/GenBank/DDBJ whole genome shotgun (WGS) entry which is preliminary data.</text>
</comment>
<dbReference type="SUPFAM" id="SSF56672">
    <property type="entry name" value="DNA/RNA polymerases"/>
    <property type="match status" value="1"/>
</dbReference>
<feature type="coiled-coil region" evidence="1">
    <location>
        <begin position="426"/>
        <end position="453"/>
    </location>
</feature>
<evidence type="ECO:0000256" key="2">
    <source>
        <dbReference type="SAM" id="MobiDB-lite"/>
    </source>
</evidence>
<accession>A0A6L2JPI4</accession>
<protein>
    <submittedName>
        <fullName evidence="4">Putative ribonuclease H-like domain-containing protein</fullName>
    </submittedName>
</protein>
<name>A0A6L2JPI4_TANCI</name>
<reference evidence="4" key="1">
    <citation type="journal article" date="2019" name="Sci. Rep.">
        <title>Draft genome of Tanacetum cinerariifolium, the natural source of mosquito coil.</title>
        <authorList>
            <person name="Yamashiro T."/>
            <person name="Shiraishi A."/>
            <person name="Satake H."/>
            <person name="Nakayama K."/>
        </authorList>
    </citation>
    <scope>NUCLEOTIDE SEQUENCE</scope>
</reference>
<dbReference type="EMBL" id="BKCJ010001105">
    <property type="protein sequence ID" value="GEU38876.1"/>
    <property type="molecule type" value="Genomic_DNA"/>
</dbReference>
<dbReference type="InterPro" id="IPR013103">
    <property type="entry name" value="RVT_2"/>
</dbReference>
<dbReference type="InterPro" id="IPR043502">
    <property type="entry name" value="DNA/RNA_pol_sf"/>
</dbReference>
<dbReference type="AlphaFoldDB" id="A0A6L2JPI4"/>
<organism evidence="4">
    <name type="scientific">Tanacetum cinerariifolium</name>
    <name type="common">Dalmatian daisy</name>
    <name type="synonym">Chrysanthemum cinerariifolium</name>
    <dbReference type="NCBI Taxonomy" id="118510"/>
    <lineage>
        <taxon>Eukaryota</taxon>
        <taxon>Viridiplantae</taxon>
        <taxon>Streptophyta</taxon>
        <taxon>Embryophyta</taxon>
        <taxon>Tracheophyta</taxon>
        <taxon>Spermatophyta</taxon>
        <taxon>Magnoliopsida</taxon>
        <taxon>eudicotyledons</taxon>
        <taxon>Gunneridae</taxon>
        <taxon>Pentapetalae</taxon>
        <taxon>asterids</taxon>
        <taxon>campanulids</taxon>
        <taxon>Asterales</taxon>
        <taxon>Asteraceae</taxon>
        <taxon>Asteroideae</taxon>
        <taxon>Anthemideae</taxon>
        <taxon>Anthemidinae</taxon>
        <taxon>Tanacetum</taxon>
    </lineage>
</organism>
<evidence type="ECO:0000313" key="4">
    <source>
        <dbReference type="EMBL" id="GEU38876.1"/>
    </source>
</evidence>
<feature type="domain" description="Reverse transcriptase Ty1/copia-type" evidence="3">
    <location>
        <begin position="1"/>
        <end position="236"/>
    </location>
</feature>
<gene>
    <name evidence="4" type="ORF">Tci_010854</name>
</gene>